<organism evidence="1 2">
    <name type="scientific">Rhizophagus irregularis</name>
    <dbReference type="NCBI Taxonomy" id="588596"/>
    <lineage>
        <taxon>Eukaryota</taxon>
        <taxon>Fungi</taxon>
        <taxon>Fungi incertae sedis</taxon>
        <taxon>Mucoromycota</taxon>
        <taxon>Glomeromycotina</taxon>
        <taxon>Glomeromycetes</taxon>
        <taxon>Glomerales</taxon>
        <taxon>Glomeraceae</taxon>
        <taxon>Rhizophagus</taxon>
    </lineage>
</organism>
<gene>
    <name evidence="1" type="ORF">RhiirA4_488201</name>
</gene>
<evidence type="ECO:0000313" key="2">
    <source>
        <dbReference type="Proteomes" id="UP000234323"/>
    </source>
</evidence>
<dbReference type="Proteomes" id="UP000234323">
    <property type="component" value="Unassembled WGS sequence"/>
</dbReference>
<evidence type="ECO:0008006" key="3">
    <source>
        <dbReference type="Google" id="ProtNLM"/>
    </source>
</evidence>
<comment type="caution">
    <text evidence="1">The sequence shown here is derived from an EMBL/GenBank/DDBJ whole genome shotgun (WGS) entry which is preliminary data.</text>
</comment>
<evidence type="ECO:0000313" key="1">
    <source>
        <dbReference type="EMBL" id="PKY62172.1"/>
    </source>
</evidence>
<name>A0A2I1HTI0_9GLOM</name>
<dbReference type="EMBL" id="LLXI01006556">
    <property type="protein sequence ID" value="PKY62172.1"/>
    <property type="molecule type" value="Genomic_DNA"/>
</dbReference>
<dbReference type="VEuPathDB" id="FungiDB:RhiirA1_474305"/>
<dbReference type="AlphaFoldDB" id="A0A2I1HTI0"/>
<protein>
    <recommendedName>
        <fullName evidence="3">DUF3504 domain-containing protein</fullName>
    </recommendedName>
</protein>
<dbReference type="InterPro" id="IPR052787">
    <property type="entry name" value="MAVS"/>
</dbReference>
<dbReference type="VEuPathDB" id="FungiDB:RhiirFUN_011464"/>
<feature type="non-terminal residue" evidence="1">
    <location>
        <position position="1"/>
    </location>
</feature>
<proteinExistence type="predicted"/>
<sequence length="240" mass="27233">DLGYGEAKGSDGLSFEEIQQILSHKLMDRSMPERLLRRVFFHNAIILGLRGGEHSLIKANNFKKRKDGEYDVYIYRSKTNQQGLLNDPFQTGVWYKNSHIGEVRLKGFMREICKLTEINLTNRKITNHGGQKTMIQGLQAAGVPREQNHMNYRTNKNEESNDDTNISKTHSEFDENMSKNGELVLKNKIQVNCGFKTAKEGMLSDKNSLEISIQPEQLLSLIQSGALSNFNVNINVASNN</sequence>
<dbReference type="PANTHER" id="PTHR21446:SF12">
    <property type="entry name" value="POTASSIUM CHANNEL TETRAMERIZATION DOMAIN CONTAINING 1"/>
    <property type="match status" value="1"/>
</dbReference>
<reference evidence="1 2" key="1">
    <citation type="submission" date="2015-10" db="EMBL/GenBank/DDBJ databases">
        <title>Genome analyses suggest a sexual origin of heterokaryosis in a supposedly ancient asexual fungus.</title>
        <authorList>
            <person name="Ropars J."/>
            <person name="Sedzielewska K."/>
            <person name="Noel J."/>
            <person name="Charron P."/>
            <person name="Farinelli L."/>
            <person name="Marton T."/>
            <person name="Kruger M."/>
            <person name="Pelin A."/>
            <person name="Brachmann A."/>
            <person name="Corradi N."/>
        </authorList>
    </citation>
    <scope>NUCLEOTIDE SEQUENCE [LARGE SCALE GENOMIC DNA]</scope>
    <source>
        <strain evidence="1 2">A4</strain>
    </source>
</reference>
<accession>A0A2I1HTI0</accession>
<keyword evidence="2" id="KW-1185">Reference proteome</keyword>
<dbReference type="PANTHER" id="PTHR21446">
    <property type="entry name" value="DUF3504 DOMAIN-CONTAINING PROTEIN"/>
    <property type="match status" value="1"/>
</dbReference>